<keyword evidence="3" id="KW-0804">Transcription</keyword>
<dbReference type="Gene3D" id="1.10.357.10">
    <property type="entry name" value="Tetracycline Repressor, domain 2"/>
    <property type="match status" value="1"/>
</dbReference>
<accession>A0A2R4BII1</accession>
<evidence type="ECO:0000256" key="3">
    <source>
        <dbReference type="ARBA" id="ARBA00023163"/>
    </source>
</evidence>
<dbReference type="AlphaFoldDB" id="A0A2R4BII1"/>
<keyword evidence="1" id="KW-0805">Transcription regulation</keyword>
<organism evidence="6 7">
    <name type="scientific">Thauera aromatica K172</name>
    <dbReference type="NCBI Taxonomy" id="44139"/>
    <lineage>
        <taxon>Bacteria</taxon>
        <taxon>Pseudomonadati</taxon>
        <taxon>Pseudomonadota</taxon>
        <taxon>Betaproteobacteria</taxon>
        <taxon>Rhodocyclales</taxon>
        <taxon>Zoogloeaceae</taxon>
        <taxon>Thauera</taxon>
    </lineage>
</organism>
<dbReference type="GO" id="GO:0000976">
    <property type="term" value="F:transcription cis-regulatory region binding"/>
    <property type="evidence" value="ECO:0007669"/>
    <property type="project" value="TreeGrafter"/>
</dbReference>
<reference evidence="6 7" key="1">
    <citation type="submission" date="2018-03" db="EMBL/GenBank/DDBJ databases">
        <title>Complete genome sequence of Thauera aromatica, a model organism for studying aromatic compound degradation under denitrifying conditions.</title>
        <authorList>
            <person name="Lo H.-Y."/>
            <person name="Goris T."/>
            <person name="Boll M."/>
            <person name="Mueller J.A."/>
        </authorList>
    </citation>
    <scope>NUCLEOTIDE SEQUENCE [LARGE SCALE GENOMIC DNA]</scope>
    <source>
        <strain evidence="6 7">K172</strain>
    </source>
</reference>
<dbReference type="Proteomes" id="UP000241885">
    <property type="component" value="Chromosome"/>
</dbReference>
<dbReference type="InterPro" id="IPR041669">
    <property type="entry name" value="TetR_C_15"/>
</dbReference>
<dbReference type="PANTHER" id="PTHR30055:SF234">
    <property type="entry name" value="HTH-TYPE TRANSCRIPTIONAL REGULATOR BETI"/>
    <property type="match status" value="1"/>
</dbReference>
<evidence type="ECO:0000313" key="7">
    <source>
        <dbReference type="Proteomes" id="UP000241885"/>
    </source>
</evidence>
<protein>
    <submittedName>
        <fullName evidence="6">Transcriptional regulator, TetR family</fullName>
    </submittedName>
</protein>
<dbReference type="InterPro" id="IPR050109">
    <property type="entry name" value="HTH-type_TetR-like_transc_reg"/>
</dbReference>
<dbReference type="OrthoDB" id="9816320at2"/>
<evidence type="ECO:0000256" key="2">
    <source>
        <dbReference type="ARBA" id="ARBA00023125"/>
    </source>
</evidence>
<keyword evidence="7" id="KW-1185">Reference proteome</keyword>
<dbReference type="InterPro" id="IPR009057">
    <property type="entry name" value="Homeodomain-like_sf"/>
</dbReference>
<evidence type="ECO:0000313" key="6">
    <source>
        <dbReference type="EMBL" id="AVR87129.1"/>
    </source>
</evidence>
<evidence type="ECO:0000256" key="1">
    <source>
        <dbReference type="ARBA" id="ARBA00023015"/>
    </source>
</evidence>
<dbReference type="KEGG" id="tak:Tharo_0178"/>
<dbReference type="SUPFAM" id="SSF46689">
    <property type="entry name" value="Homeodomain-like"/>
    <property type="match status" value="1"/>
</dbReference>
<dbReference type="EMBL" id="CP028339">
    <property type="protein sequence ID" value="AVR87129.1"/>
    <property type="molecule type" value="Genomic_DNA"/>
</dbReference>
<name>A0A2R4BII1_THAAR</name>
<dbReference type="PROSITE" id="PS50977">
    <property type="entry name" value="HTH_TETR_2"/>
    <property type="match status" value="1"/>
</dbReference>
<keyword evidence="2 4" id="KW-0238">DNA-binding</keyword>
<dbReference type="RefSeq" id="WP_107219586.1">
    <property type="nucleotide sequence ID" value="NZ_CP028339.1"/>
</dbReference>
<gene>
    <name evidence="6" type="ORF">Tharo_0178</name>
</gene>
<dbReference type="InterPro" id="IPR001647">
    <property type="entry name" value="HTH_TetR"/>
</dbReference>
<feature type="DNA-binding region" description="H-T-H motif" evidence="4">
    <location>
        <begin position="42"/>
        <end position="61"/>
    </location>
</feature>
<dbReference type="Pfam" id="PF17918">
    <property type="entry name" value="TetR_C_15"/>
    <property type="match status" value="1"/>
</dbReference>
<evidence type="ECO:0000256" key="4">
    <source>
        <dbReference type="PROSITE-ProRule" id="PRU00335"/>
    </source>
</evidence>
<sequence>MNENADVNPRKRPVQQRSWHTVEAILEAATRILEEQGIGSFNTNAIADRAGVGVASLYEYFPCKEAVAAELVLRAHLTLVAALRDTLTETEGFPFERAMRSMIRRVVACECARPGLARVLELEEEILPKTMELLAAEAEIYRLNMSLLARYLDLPALKQEDIEIAAFDTHCMVRAILDASLDASPNRMESIEERLCRAVIGYLQPLLRRERAA</sequence>
<feature type="domain" description="HTH tetR-type" evidence="5">
    <location>
        <begin position="19"/>
        <end position="79"/>
    </location>
</feature>
<dbReference type="Pfam" id="PF00440">
    <property type="entry name" value="TetR_N"/>
    <property type="match status" value="1"/>
</dbReference>
<dbReference type="GO" id="GO:0003700">
    <property type="term" value="F:DNA-binding transcription factor activity"/>
    <property type="evidence" value="ECO:0007669"/>
    <property type="project" value="TreeGrafter"/>
</dbReference>
<dbReference type="PANTHER" id="PTHR30055">
    <property type="entry name" value="HTH-TYPE TRANSCRIPTIONAL REGULATOR RUTR"/>
    <property type="match status" value="1"/>
</dbReference>
<proteinExistence type="predicted"/>
<dbReference type="PRINTS" id="PR00455">
    <property type="entry name" value="HTHTETR"/>
</dbReference>
<evidence type="ECO:0000259" key="5">
    <source>
        <dbReference type="PROSITE" id="PS50977"/>
    </source>
</evidence>